<evidence type="ECO:0000313" key="1">
    <source>
        <dbReference type="EMBL" id="MEE1865965.1"/>
    </source>
</evidence>
<keyword evidence="2" id="KW-1185">Reference proteome</keyword>
<dbReference type="EMBL" id="JAZDQP010000003">
    <property type="protein sequence ID" value="MEE1865965.1"/>
    <property type="molecule type" value="Genomic_DNA"/>
</dbReference>
<dbReference type="Proteomes" id="UP001307839">
    <property type="component" value="Unassembled WGS sequence"/>
</dbReference>
<proteinExistence type="predicted"/>
<accession>A0AB35WPC7</accession>
<dbReference type="AlphaFoldDB" id="A0AB35WPC7"/>
<organism evidence="1 2">
    <name type="scientific">Pseudomonas auratipiscis</name>
    <dbReference type="NCBI Taxonomy" id="3115853"/>
    <lineage>
        <taxon>Bacteria</taxon>
        <taxon>Pseudomonadati</taxon>
        <taxon>Pseudomonadota</taxon>
        <taxon>Gammaproteobacteria</taxon>
        <taxon>Pseudomonadales</taxon>
        <taxon>Pseudomonadaceae</taxon>
        <taxon>Pseudomonas</taxon>
    </lineage>
</organism>
<protein>
    <submittedName>
        <fullName evidence="1">Uncharacterized protein</fullName>
    </submittedName>
</protein>
<name>A0AB35WPC7_9PSED</name>
<evidence type="ECO:0000313" key="2">
    <source>
        <dbReference type="Proteomes" id="UP001307839"/>
    </source>
</evidence>
<gene>
    <name evidence="1" type="ORF">V0R53_06110</name>
</gene>
<comment type="caution">
    <text evidence="1">The sequence shown here is derived from an EMBL/GenBank/DDBJ whole genome shotgun (WGS) entry which is preliminary data.</text>
</comment>
<dbReference type="RefSeq" id="WP_168198460.1">
    <property type="nucleotide sequence ID" value="NZ_JAZDCU010000003.1"/>
</dbReference>
<sequence>MTQIITRPLIGKRIMLTKVADSTSSLQPESIEGNIMAMLSRQNGSANHLTGSGFYRYSSPSPFKPEVAWLSIDSPAATPA</sequence>
<reference evidence="1 2" key="1">
    <citation type="submission" date="2024-01" db="EMBL/GenBank/DDBJ databases">
        <title>Unpublished Manusciprt.</title>
        <authorList>
            <person name="Duman M."/>
            <person name="Valdes E.G."/>
            <person name="Ajmi N."/>
            <person name="Altun S."/>
            <person name="Saticioglu I.B."/>
        </authorList>
    </citation>
    <scope>NUCLEOTIDE SEQUENCE [LARGE SCALE GENOMIC DNA]</scope>
    <source>
        <strain evidence="1 2">120P</strain>
    </source>
</reference>